<organism evidence="1 2">
    <name type="scientific">Mycobacterium intracellulare 1956</name>
    <dbReference type="NCBI Taxonomy" id="1299331"/>
    <lineage>
        <taxon>Bacteria</taxon>
        <taxon>Bacillati</taxon>
        <taxon>Actinomycetota</taxon>
        <taxon>Actinomycetes</taxon>
        <taxon>Mycobacteriales</taxon>
        <taxon>Mycobacteriaceae</taxon>
        <taxon>Mycobacterium</taxon>
        <taxon>Mycobacterium avium complex (MAC)</taxon>
    </lineage>
</organism>
<dbReference type="AlphaFoldDB" id="X8CT66"/>
<dbReference type="EMBL" id="JAOG01000001">
    <property type="protein sequence ID" value="EUA59234.1"/>
    <property type="molecule type" value="Genomic_DNA"/>
</dbReference>
<dbReference type="Proteomes" id="UP000020825">
    <property type="component" value="Unassembled WGS sequence"/>
</dbReference>
<evidence type="ECO:0000313" key="1">
    <source>
        <dbReference type="EMBL" id="EUA59234.1"/>
    </source>
</evidence>
<gene>
    <name evidence="1" type="ORF">I550_2382</name>
</gene>
<comment type="caution">
    <text evidence="1">The sequence shown here is derived from an EMBL/GenBank/DDBJ whole genome shotgun (WGS) entry which is preliminary data.</text>
</comment>
<name>X8CT66_MYCIT</name>
<proteinExistence type="predicted"/>
<reference evidence="1 2" key="1">
    <citation type="submission" date="2013-12" db="EMBL/GenBank/DDBJ databases">
        <authorList>
            <person name="Zelazny A."/>
            <person name="Olivier K."/>
            <person name="Holland S."/>
            <person name="Lenaerts A."/>
            <person name="Ordway D."/>
            <person name="DeGroote M.A."/>
            <person name="Parker T."/>
            <person name="Sizemore C."/>
            <person name="Tallon L.J."/>
            <person name="Sadzewicz L.K."/>
            <person name="Sengamalay N."/>
            <person name="Fraser C.M."/>
            <person name="Hine E."/>
            <person name="Shefchek K.A."/>
            <person name="Das S.P."/>
            <person name="Tettelin H."/>
        </authorList>
    </citation>
    <scope>NUCLEOTIDE SEQUENCE [LARGE SCALE GENOMIC DNA]</scope>
    <source>
        <strain evidence="1 2">1956</strain>
    </source>
</reference>
<evidence type="ECO:0000313" key="2">
    <source>
        <dbReference type="Proteomes" id="UP000020825"/>
    </source>
</evidence>
<dbReference type="PATRIC" id="fig|1299331.3.peg.2313"/>
<protein>
    <submittedName>
        <fullName evidence="1">Uncharacterized protein</fullName>
    </submittedName>
</protein>
<accession>X8CT66</accession>
<sequence>MAVRLTRPPNVDLLRRFRAWADNNSTFDGVGGWPADNKSTFDGWGLAAGA</sequence>